<accession>A0ABS3D2J3</accession>
<comment type="caution">
    <text evidence="1">The sequence shown here is derived from an EMBL/GenBank/DDBJ whole genome shotgun (WGS) entry which is preliminary data.</text>
</comment>
<gene>
    <name evidence="1" type="ORF">J0A65_27165</name>
</gene>
<evidence type="ECO:0000313" key="2">
    <source>
        <dbReference type="Proteomes" id="UP000663992"/>
    </source>
</evidence>
<protein>
    <submittedName>
        <fullName evidence="1">Uncharacterized protein</fullName>
    </submittedName>
</protein>
<keyword evidence="2" id="KW-1185">Reference proteome</keyword>
<evidence type="ECO:0000313" key="1">
    <source>
        <dbReference type="EMBL" id="MBN7823579.1"/>
    </source>
</evidence>
<organism evidence="1 2">
    <name type="scientific">Bowmanella yangjiangensis</name>
    <dbReference type="NCBI Taxonomy" id="2811230"/>
    <lineage>
        <taxon>Bacteria</taxon>
        <taxon>Pseudomonadati</taxon>
        <taxon>Pseudomonadota</taxon>
        <taxon>Gammaproteobacteria</taxon>
        <taxon>Alteromonadales</taxon>
        <taxon>Alteromonadaceae</taxon>
        <taxon>Bowmanella</taxon>
    </lineage>
</organism>
<dbReference type="RefSeq" id="WP_206597260.1">
    <property type="nucleotide sequence ID" value="NZ_JAFKCS010000905.1"/>
</dbReference>
<dbReference type="EMBL" id="JAFKCS010000905">
    <property type="protein sequence ID" value="MBN7823579.1"/>
    <property type="molecule type" value="Genomic_DNA"/>
</dbReference>
<dbReference type="Proteomes" id="UP000663992">
    <property type="component" value="Unassembled WGS sequence"/>
</dbReference>
<name>A0ABS3D2J3_9ALTE</name>
<proteinExistence type="predicted"/>
<feature type="non-terminal residue" evidence="1">
    <location>
        <position position="75"/>
    </location>
</feature>
<sequence>MTGQYCRCCIGRDATEHEGGSGGFVCPFVAGDGKRDQNLRGGTRGCARRAGVSVRLCGGEGRETKMQNAPQEGLR</sequence>
<reference evidence="1 2" key="1">
    <citation type="submission" date="2021-03" db="EMBL/GenBank/DDBJ databases">
        <title>novel species isolated from a fishpond in China.</title>
        <authorList>
            <person name="Lu H."/>
            <person name="Cai Z."/>
        </authorList>
    </citation>
    <scope>NUCLEOTIDE SEQUENCE [LARGE SCALE GENOMIC DNA]</scope>
    <source>
        <strain evidence="1 2">Y57</strain>
    </source>
</reference>